<comment type="similarity">
    <text evidence="2 3">Belongs to the small heat shock protein (HSP20) family.</text>
</comment>
<sequence length="196" mass="22459">MEKAKVRVRMSFLVLLAMVMMAILPSKTQALMPYTRPFFDLMFPQEDPFKILEQTPFTIPKGIDQSIALARADWKETSKEHIISLDIPGMKRDDIKIEVEENRVLRISGERKTEEENIEGEKWHRAERTSGKFWRQFRLPRNVDLEHIKANLENGVLTITVPKLAEEKKQPKVISISEEGNVAAGGEDIKATKAAM</sequence>
<proteinExistence type="inferred from homology"/>
<gene>
    <name evidence="7" type="ORF">HAX54_037513</name>
</gene>
<dbReference type="PANTHER" id="PTHR11527">
    <property type="entry name" value="HEAT-SHOCK PROTEIN 20 FAMILY MEMBER"/>
    <property type="match status" value="1"/>
</dbReference>
<accession>A0ABS8SHG2</accession>
<evidence type="ECO:0000256" key="4">
    <source>
        <dbReference type="SAM" id="SignalP"/>
    </source>
</evidence>
<keyword evidence="1" id="KW-0346">Stress response</keyword>
<evidence type="ECO:0000256" key="1">
    <source>
        <dbReference type="ARBA" id="ARBA00023016"/>
    </source>
</evidence>
<name>A0ABS8SHG2_DATST</name>
<dbReference type="InterPro" id="IPR007052">
    <property type="entry name" value="CS_dom"/>
</dbReference>
<dbReference type="InterPro" id="IPR031107">
    <property type="entry name" value="Small_HSP"/>
</dbReference>
<evidence type="ECO:0000256" key="2">
    <source>
        <dbReference type="PROSITE-ProRule" id="PRU00285"/>
    </source>
</evidence>
<dbReference type="EMBL" id="JACEIK010000503">
    <property type="protein sequence ID" value="MCD7458194.1"/>
    <property type="molecule type" value="Genomic_DNA"/>
</dbReference>
<dbReference type="PROSITE" id="PS51203">
    <property type="entry name" value="CS"/>
    <property type="match status" value="1"/>
</dbReference>
<keyword evidence="4" id="KW-0732">Signal</keyword>
<organism evidence="7 8">
    <name type="scientific">Datura stramonium</name>
    <name type="common">Jimsonweed</name>
    <name type="synonym">Common thornapple</name>
    <dbReference type="NCBI Taxonomy" id="4076"/>
    <lineage>
        <taxon>Eukaryota</taxon>
        <taxon>Viridiplantae</taxon>
        <taxon>Streptophyta</taxon>
        <taxon>Embryophyta</taxon>
        <taxon>Tracheophyta</taxon>
        <taxon>Spermatophyta</taxon>
        <taxon>Magnoliopsida</taxon>
        <taxon>eudicotyledons</taxon>
        <taxon>Gunneridae</taxon>
        <taxon>Pentapetalae</taxon>
        <taxon>asterids</taxon>
        <taxon>lamiids</taxon>
        <taxon>Solanales</taxon>
        <taxon>Solanaceae</taxon>
        <taxon>Solanoideae</taxon>
        <taxon>Datureae</taxon>
        <taxon>Datura</taxon>
    </lineage>
</organism>
<dbReference type="Pfam" id="PF00011">
    <property type="entry name" value="HSP20"/>
    <property type="match status" value="1"/>
</dbReference>
<reference evidence="7 8" key="1">
    <citation type="journal article" date="2021" name="BMC Genomics">
        <title>Datura genome reveals duplications of psychoactive alkaloid biosynthetic genes and high mutation rate following tissue culture.</title>
        <authorList>
            <person name="Rajewski A."/>
            <person name="Carter-House D."/>
            <person name="Stajich J."/>
            <person name="Litt A."/>
        </authorList>
    </citation>
    <scope>NUCLEOTIDE SEQUENCE [LARGE SCALE GENOMIC DNA]</scope>
    <source>
        <strain evidence="7">AR-01</strain>
    </source>
</reference>
<evidence type="ECO:0000256" key="3">
    <source>
        <dbReference type="RuleBase" id="RU003616"/>
    </source>
</evidence>
<feature type="chain" id="PRO_5045562502" evidence="4">
    <location>
        <begin position="31"/>
        <end position="196"/>
    </location>
</feature>
<evidence type="ECO:0000313" key="7">
    <source>
        <dbReference type="EMBL" id="MCD7458194.1"/>
    </source>
</evidence>
<dbReference type="PROSITE" id="PS01031">
    <property type="entry name" value="SHSP"/>
    <property type="match status" value="1"/>
</dbReference>
<dbReference type="InterPro" id="IPR002068">
    <property type="entry name" value="A-crystallin/Hsp20_dom"/>
</dbReference>
<evidence type="ECO:0000313" key="8">
    <source>
        <dbReference type="Proteomes" id="UP000823775"/>
    </source>
</evidence>
<dbReference type="Gene3D" id="2.60.40.790">
    <property type="match status" value="1"/>
</dbReference>
<feature type="signal peptide" evidence="4">
    <location>
        <begin position="1"/>
        <end position="30"/>
    </location>
</feature>
<dbReference type="Proteomes" id="UP000823775">
    <property type="component" value="Unassembled WGS sequence"/>
</dbReference>
<protein>
    <submittedName>
        <fullName evidence="7">Uncharacterized protein</fullName>
    </submittedName>
</protein>
<evidence type="ECO:0000259" key="5">
    <source>
        <dbReference type="PROSITE" id="PS01031"/>
    </source>
</evidence>
<comment type="caution">
    <text evidence="7">The sequence shown here is derived from an EMBL/GenBank/DDBJ whole genome shotgun (WGS) entry which is preliminary data.</text>
</comment>
<dbReference type="InterPro" id="IPR008978">
    <property type="entry name" value="HSP20-like_chaperone"/>
</dbReference>
<keyword evidence="8" id="KW-1185">Reference proteome</keyword>
<evidence type="ECO:0000259" key="6">
    <source>
        <dbReference type="PROSITE" id="PS51203"/>
    </source>
</evidence>
<dbReference type="CDD" id="cd06472">
    <property type="entry name" value="ACD_ScHsp26_like"/>
    <property type="match status" value="1"/>
</dbReference>
<feature type="domain" description="CS" evidence="6">
    <location>
        <begin position="67"/>
        <end position="174"/>
    </location>
</feature>
<dbReference type="SUPFAM" id="SSF49764">
    <property type="entry name" value="HSP20-like chaperones"/>
    <property type="match status" value="1"/>
</dbReference>
<feature type="domain" description="SHSP" evidence="5">
    <location>
        <begin position="63"/>
        <end position="179"/>
    </location>
</feature>